<feature type="domain" description="Phospholipase/carboxylesterase/thioesterase" evidence="3">
    <location>
        <begin position="16"/>
        <end position="209"/>
    </location>
</feature>
<dbReference type="Pfam" id="PF02230">
    <property type="entry name" value="Abhydrolase_2"/>
    <property type="match status" value="1"/>
</dbReference>
<dbReference type="Proteomes" id="UP000321523">
    <property type="component" value="Unassembled WGS sequence"/>
</dbReference>
<evidence type="ECO:0000313" key="4">
    <source>
        <dbReference type="EMBL" id="GEO38935.1"/>
    </source>
</evidence>
<sequence length="220" mass="22921">MSDLAKLTGPKVLPASGGPARQLVVLLHGVGADGDDLISLADYWSALLPDAEFVSPNAPDQCDMSPYGFQWFSLLDRSMAAMTAGVKKVAPVINAYIDEALAERGLTPDKLALVGFSQGTMTSLYVALRRPEPVAAVLGYSGALLAPDLLTAEIKSRPPVLLVHGDADQVVPAQALPAAQSALQAAGVPVDVEVRPGLGHGIDQEGLTRGGFFLKRSLLG</sequence>
<name>A0A512DR63_9PROT</name>
<dbReference type="RefSeq" id="WP_044429117.1">
    <property type="nucleotide sequence ID" value="NZ_BJYZ01000013.1"/>
</dbReference>
<keyword evidence="5" id="KW-1185">Reference proteome</keyword>
<gene>
    <name evidence="4" type="ORF">SAE02_30830</name>
</gene>
<comment type="caution">
    <text evidence="4">The sequence shown here is derived from an EMBL/GenBank/DDBJ whole genome shotgun (WGS) entry which is preliminary data.</text>
</comment>
<evidence type="ECO:0000259" key="3">
    <source>
        <dbReference type="Pfam" id="PF02230"/>
    </source>
</evidence>
<organism evidence="4 5">
    <name type="scientific">Skermanella aerolata</name>
    <dbReference type="NCBI Taxonomy" id="393310"/>
    <lineage>
        <taxon>Bacteria</taxon>
        <taxon>Pseudomonadati</taxon>
        <taxon>Pseudomonadota</taxon>
        <taxon>Alphaproteobacteria</taxon>
        <taxon>Rhodospirillales</taxon>
        <taxon>Azospirillaceae</taxon>
        <taxon>Skermanella</taxon>
    </lineage>
</organism>
<dbReference type="InterPro" id="IPR029058">
    <property type="entry name" value="AB_hydrolase_fold"/>
</dbReference>
<protein>
    <submittedName>
        <fullName evidence="4">Phospholipase/carboxylesterase</fullName>
    </submittedName>
</protein>
<dbReference type="AlphaFoldDB" id="A0A512DR63"/>
<reference evidence="4 5" key="1">
    <citation type="submission" date="2019-07" db="EMBL/GenBank/DDBJ databases">
        <title>Whole genome shotgun sequence of Skermanella aerolata NBRC 106429.</title>
        <authorList>
            <person name="Hosoyama A."/>
            <person name="Uohara A."/>
            <person name="Ohji S."/>
            <person name="Ichikawa N."/>
        </authorList>
    </citation>
    <scope>NUCLEOTIDE SEQUENCE [LARGE SCALE GENOMIC DNA]</scope>
    <source>
        <strain evidence="4 5">NBRC 106429</strain>
    </source>
</reference>
<proteinExistence type="inferred from homology"/>
<dbReference type="PANTHER" id="PTHR10655:SF17">
    <property type="entry name" value="LYSOPHOSPHOLIPASE-LIKE PROTEIN 1"/>
    <property type="match status" value="1"/>
</dbReference>
<comment type="similarity">
    <text evidence="1">Belongs to the AB hydrolase superfamily. AB hydrolase 2 family.</text>
</comment>
<accession>A0A512DR63</accession>
<dbReference type="Gene3D" id="3.40.50.1820">
    <property type="entry name" value="alpha/beta hydrolase"/>
    <property type="match status" value="1"/>
</dbReference>
<dbReference type="SUPFAM" id="SSF53474">
    <property type="entry name" value="alpha/beta-Hydrolases"/>
    <property type="match status" value="1"/>
</dbReference>
<dbReference type="PANTHER" id="PTHR10655">
    <property type="entry name" value="LYSOPHOSPHOLIPASE-RELATED"/>
    <property type="match status" value="1"/>
</dbReference>
<dbReference type="OrthoDB" id="9801763at2"/>
<dbReference type="InterPro" id="IPR050565">
    <property type="entry name" value="LYPA1-2/EST-like"/>
</dbReference>
<evidence type="ECO:0000313" key="5">
    <source>
        <dbReference type="Proteomes" id="UP000321523"/>
    </source>
</evidence>
<keyword evidence="2" id="KW-0378">Hydrolase</keyword>
<evidence type="ECO:0000256" key="2">
    <source>
        <dbReference type="ARBA" id="ARBA00022801"/>
    </source>
</evidence>
<evidence type="ECO:0000256" key="1">
    <source>
        <dbReference type="ARBA" id="ARBA00006499"/>
    </source>
</evidence>
<dbReference type="GO" id="GO:0016787">
    <property type="term" value="F:hydrolase activity"/>
    <property type="evidence" value="ECO:0007669"/>
    <property type="project" value="UniProtKB-KW"/>
</dbReference>
<dbReference type="EMBL" id="BJYZ01000013">
    <property type="protein sequence ID" value="GEO38935.1"/>
    <property type="molecule type" value="Genomic_DNA"/>
</dbReference>
<dbReference type="InterPro" id="IPR003140">
    <property type="entry name" value="PLipase/COase/thioEstase"/>
</dbReference>